<feature type="transmembrane region" description="Helical" evidence="1">
    <location>
        <begin position="21"/>
        <end position="46"/>
    </location>
</feature>
<dbReference type="PANTHER" id="PTHR36694:SF11">
    <property type="entry name" value="LP21121P-RELATED"/>
    <property type="match status" value="1"/>
</dbReference>
<reference evidence="2 3" key="1">
    <citation type="submission" date="2024-06" db="EMBL/GenBank/DDBJ databases">
        <title>A chromosome-level genome assembly of beet webworm, Loxostege sticticalis.</title>
        <authorList>
            <person name="Zhang Y."/>
        </authorList>
    </citation>
    <scope>NUCLEOTIDE SEQUENCE [LARGE SCALE GENOMIC DNA]</scope>
    <source>
        <strain evidence="2">AQ028</strain>
        <tissue evidence="2">Male pupae</tissue>
    </source>
</reference>
<feature type="transmembrane region" description="Helical" evidence="1">
    <location>
        <begin position="66"/>
        <end position="89"/>
    </location>
</feature>
<keyword evidence="1" id="KW-1133">Transmembrane helix</keyword>
<feature type="transmembrane region" description="Helical" evidence="1">
    <location>
        <begin position="101"/>
        <end position="121"/>
    </location>
</feature>
<name>A0ABD0STH2_LOXSC</name>
<protein>
    <submittedName>
        <fullName evidence="2">Uncharacterized protein</fullName>
    </submittedName>
</protein>
<accession>A0ABD0STH2</accession>
<dbReference type="PANTHER" id="PTHR36694">
    <property type="entry name" value="PASIFLORA 1, ISOFORM A-RELATED"/>
    <property type="match status" value="1"/>
</dbReference>
<keyword evidence="1" id="KW-0472">Membrane</keyword>
<proteinExistence type="predicted"/>
<evidence type="ECO:0000313" key="2">
    <source>
        <dbReference type="EMBL" id="KAL0829051.1"/>
    </source>
</evidence>
<evidence type="ECO:0000256" key="1">
    <source>
        <dbReference type="SAM" id="Phobius"/>
    </source>
</evidence>
<organism evidence="2 3">
    <name type="scientific">Loxostege sticticalis</name>
    <name type="common">Beet webworm moth</name>
    <dbReference type="NCBI Taxonomy" id="481309"/>
    <lineage>
        <taxon>Eukaryota</taxon>
        <taxon>Metazoa</taxon>
        <taxon>Ecdysozoa</taxon>
        <taxon>Arthropoda</taxon>
        <taxon>Hexapoda</taxon>
        <taxon>Insecta</taxon>
        <taxon>Pterygota</taxon>
        <taxon>Neoptera</taxon>
        <taxon>Endopterygota</taxon>
        <taxon>Lepidoptera</taxon>
        <taxon>Glossata</taxon>
        <taxon>Ditrysia</taxon>
        <taxon>Pyraloidea</taxon>
        <taxon>Crambidae</taxon>
        <taxon>Pyraustinae</taxon>
        <taxon>Loxostege</taxon>
    </lineage>
</organism>
<comment type="caution">
    <text evidence="2">The sequence shown here is derived from an EMBL/GenBank/DDBJ whole genome shotgun (WGS) entry which is preliminary data.</text>
</comment>
<feature type="transmembrane region" description="Helical" evidence="1">
    <location>
        <begin position="133"/>
        <end position="153"/>
    </location>
</feature>
<dbReference type="Proteomes" id="UP001549921">
    <property type="component" value="Unassembled WGS sequence"/>
</dbReference>
<gene>
    <name evidence="2" type="ORF">ABMA28_003917</name>
</gene>
<dbReference type="EMBL" id="JBEDNZ010000015">
    <property type="protein sequence ID" value="KAL0829051.1"/>
    <property type="molecule type" value="Genomic_DNA"/>
</dbReference>
<evidence type="ECO:0000313" key="3">
    <source>
        <dbReference type="Proteomes" id="UP001549921"/>
    </source>
</evidence>
<sequence length="159" mass="17765">MGLPQLGSCCFVFDLKTGTTILGIINAILSFIMLVTLIVTASIFGALQNSKEIEDDVDAEAAMTGLYVITIILVLMYLVKFISDMVFIYGVIREKASIIKGYLIVWLVFFLLSSFLFFLHVTDFHTATIITQLIYIGLNVYALLLANSFYVQLNGREEL</sequence>
<dbReference type="AlphaFoldDB" id="A0ABD0STH2"/>
<keyword evidence="1" id="KW-0812">Transmembrane</keyword>